<evidence type="ECO:0000313" key="1">
    <source>
        <dbReference type="EMBL" id="VEL38662.1"/>
    </source>
</evidence>
<dbReference type="EMBL" id="CAAALY010258577">
    <property type="protein sequence ID" value="VEL38662.1"/>
    <property type="molecule type" value="Genomic_DNA"/>
</dbReference>
<dbReference type="Proteomes" id="UP000784294">
    <property type="component" value="Unassembled WGS sequence"/>
</dbReference>
<proteinExistence type="predicted"/>
<reference evidence="1" key="1">
    <citation type="submission" date="2018-11" db="EMBL/GenBank/DDBJ databases">
        <authorList>
            <consortium name="Pathogen Informatics"/>
        </authorList>
    </citation>
    <scope>NUCLEOTIDE SEQUENCE</scope>
</reference>
<accession>A0A3S5C6J7</accession>
<gene>
    <name evidence="1" type="ORF">PXEA_LOCUS32102</name>
</gene>
<keyword evidence="2" id="KW-1185">Reference proteome</keyword>
<sequence>MTEELVASRGGFGHLTVPLKRHEHASKLIITDDSWVCITFHKNRLVCFDWIVCGPISPRFEASSVNPMWSIGPRHGRLNLHSGQSSELRCQDKFALFKRLAGLWHVAFWD</sequence>
<organism evidence="1 2">
    <name type="scientific">Protopolystoma xenopodis</name>
    <dbReference type="NCBI Taxonomy" id="117903"/>
    <lineage>
        <taxon>Eukaryota</taxon>
        <taxon>Metazoa</taxon>
        <taxon>Spiralia</taxon>
        <taxon>Lophotrochozoa</taxon>
        <taxon>Platyhelminthes</taxon>
        <taxon>Monogenea</taxon>
        <taxon>Polyopisthocotylea</taxon>
        <taxon>Polystomatidea</taxon>
        <taxon>Polystomatidae</taxon>
        <taxon>Protopolystoma</taxon>
    </lineage>
</organism>
<evidence type="ECO:0000313" key="2">
    <source>
        <dbReference type="Proteomes" id="UP000784294"/>
    </source>
</evidence>
<protein>
    <submittedName>
        <fullName evidence="1">Uncharacterized protein</fullName>
    </submittedName>
</protein>
<comment type="caution">
    <text evidence="1">The sequence shown here is derived from an EMBL/GenBank/DDBJ whole genome shotgun (WGS) entry which is preliminary data.</text>
</comment>
<name>A0A3S5C6J7_9PLAT</name>
<dbReference type="AlphaFoldDB" id="A0A3S5C6J7"/>